<evidence type="ECO:0000313" key="2">
    <source>
        <dbReference type="Proteomes" id="UP000199365"/>
    </source>
</evidence>
<name>A0A1H1JKN1_9BURK</name>
<dbReference type="AlphaFoldDB" id="A0A1H1JKN1"/>
<keyword evidence="2" id="KW-1185">Reference proteome</keyword>
<accession>A0A1H1JKN1</accession>
<evidence type="ECO:0000313" key="1">
    <source>
        <dbReference type="EMBL" id="SDR50556.1"/>
    </source>
</evidence>
<protein>
    <submittedName>
        <fullName evidence="1">Uncharacterized protein</fullName>
    </submittedName>
</protein>
<sequence length="39" mass="4251">MGYHKESFASETRICVCARLKEVTASHRASSAGILNVVQ</sequence>
<gene>
    <name evidence="1" type="ORF">SAMN05445850_5087</name>
</gene>
<dbReference type="STRING" id="157910.SAMN05445850_5087"/>
<organism evidence="1 2">
    <name type="scientific">Paraburkholderia tuberum</name>
    <dbReference type="NCBI Taxonomy" id="157910"/>
    <lineage>
        <taxon>Bacteria</taxon>
        <taxon>Pseudomonadati</taxon>
        <taxon>Pseudomonadota</taxon>
        <taxon>Betaproteobacteria</taxon>
        <taxon>Burkholderiales</taxon>
        <taxon>Burkholderiaceae</taxon>
        <taxon>Paraburkholderia</taxon>
    </lineage>
</organism>
<dbReference type="EMBL" id="FNKX01000002">
    <property type="protein sequence ID" value="SDR50556.1"/>
    <property type="molecule type" value="Genomic_DNA"/>
</dbReference>
<reference evidence="2" key="1">
    <citation type="submission" date="2016-10" db="EMBL/GenBank/DDBJ databases">
        <authorList>
            <person name="Varghese N."/>
            <person name="Submissions S."/>
        </authorList>
    </citation>
    <scope>NUCLEOTIDE SEQUENCE [LARGE SCALE GENOMIC DNA]</scope>
    <source>
        <strain evidence="2">DUS833</strain>
    </source>
</reference>
<dbReference type="Proteomes" id="UP000199365">
    <property type="component" value="Unassembled WGS sequence"/>
</dbReference>
<proteinExistence type="predicted"/>